<gene>
    <name evidence="2" type="ORF">I7V36_18025</name>
</gene>
<dbReference type="AlphaFoldDB" id="A0ABD4L5G6"/>
<feature type="non-terminal residue" evidence="2">
    <location>
        <position position="1"/>
    </location>
</feature>
<evidence type="ECO:0000313" key="3">
    <source>
        <dbReference type="Proteomes" id="UP000651738"/>
    </source>
</evidence>
<proteinExistence type="predicted"/>
<accession>A0ABD4L5G6</accession>
<dbReference type="Proteomes" id="UP000651738">
    <property type="component" value="Unassembled WGS sequence"/>
</dbReference>
<name>A0ABD4L5G6_9GAMM</name>
<evidence type="ECO:0000256" key="1">
    <source>
        <dbReference type="SAM" id="MobiDB-lite"/>
    </source>
</evidence>
<feature type="region of interest" description="Disordered" evidence="1">
    <location>
        <begin position="32"/>
        <end position="59"/>
    </location>
</feature>
<organism evidence="2 3">
    <name type="scientific">Bisbaumannia pacifica</name>
    <dbReference type="NCBI Taxonomy" id="77098"/>
    <lineage>
        <taxon>Bacteria</taxon>
        <taxon>Pseudomonadati</taxon>
        <taxon>Pseudomonadota</taxon>
        <taxon>Gammaproteobacteria</taxon>
        <taxon>Oceanospirillales</taxon>
        <taxon>Halomonadaceae</taxon>
        <taxon>Bisbaumannia</taxon>
    </lineage>
</organism>
<sequence length="59" mass="6084">AALVEESTTAAEQLKEQADRLAQAVGAFTLSQSAASAPTSLPRASAETASSQELEHHAF</sequence>
<evidence type="ECO:0008006" key="4">
    <source>
        <dbReference type="Google" id="ProtNLM"/>
    </source>
</evidence>
<comment type="caution">
    <text evidence="2">The sequence shown here is derived from an EMBL/GenBank/DDBJ whole genome shotgun (WGS) entry which is preliminary data.</text>
</comment>
<dbReference type="EMBL" id="JAEDAF010000040">
    <property type="protein sequence ID" value="MBH8582002.1"/>
    <property type="molecule type" value="Genomic_DNA"/>
</dbReference>
<protein>
    <recommendedName>
        <fullName evidence="4">Methyl-accepting chemotaxis protein</fullName>
    </recommendedName>
</protein>
<reference evidence="2 3" key="1">
    <citation type="submission" date="2020-12" db="EMBL/GenBank/DDBJ databases">
        <title>Draft genome sequence of Halomonas pacifica strain CARE-V15.</title>
        <authorList>
            <person name="Vignesh N."/>
            <person name="Thabitha A."/>
            <person name="Saravanan R."/>
            <person name="Manigandan V."/>
        </authorList>
    </citation>
    <scope>NUCLEOTIDE SEQUENCE [LARGE SCALE GENOMIC DNA]</scope>
    <source>
        <strain evidence="2 3">CARE-V15</strain>
    </source>
</reference>
<evidence type="ECO:0000313" key="2">
    <source>
        <dbReference type="EMBL" id="MBH8582002.1"/>
    </source>
</evidence>